<dbReference type="VEuPathDB" id="FungiDB:FOXG_18019"/>
<evidence type="ECO:0000313" key="2">
    <source>
        <dbReference type="EMBL" id="KNA95690.1"/>
    </source>
</evidence>
<organism evidence="2 3">
    <name type="scientific">Fusarium oxysporum f. sp. lycopersici (strain 4287 / CBS 123668 / FGSC 9935 / NRRL 34936)</name>
    <name type="common">Fusarium vascular wilt of tomato</name>
    <dbReference type="NCBI Taxonomy" id="426428"/>
    <lineage>
        <taxon>Eukaryota</taxon>
        <taxon>Fungi</taxon>
        <taxon>Dikarya</taxon>
        <taxon>Ascomycota</taxon>
        <taxon>Pezizomycotina</taxon>
        <taxon>Sordariomycetes</taxon>
        <taxon>Hypocreomycetidae</taxon>
        <taxon>Hypocreales</taxon>
        <taxon>Nectriaceae</taxon>
        <taxon>Fusarium</taxon>
        <taxon>Fusarium oxysporum species complex</taxon>
    </lineage>
</organism>
<proteinExistence type="predicted"/>
<dbReference type="RefSeq" id="XP_018233736.1">
    <property type="nucleotide sequence ID" value="XM_018398060.1"/>
</dbReference>
<dbReference type="KEGG" id="fox:FOXG_18019"/>
<feature type="compositionally biased region" description="Basic and acidic residues" evidence="1">
    <location>
        <begin position="1"/>
        <end position="10"/>
    </location>
</feature>
<reference evidence="2" key="2">
    <citation type="journal article" date="2010" name="Nature">
        <title>Comparative genomics reveals mobile pathogenicity chromosomes in Fusarium.</title>
        <authorList>
            <person name="Ma L.J."/>
            <person name="van der Does H.C."/>
            <person name="Borkovich K.A."/>
            <person name="Coleman J.J."/>
            <person name="Daboussi M.J."/>
            <person name="Di Pietro A."/>
            <person name="Dufresne M."/>
            <person name="Freitag M."/>
            <person name="Grabherr M."/>
            <person name="Henrissat B."/>
            <person name="Houterman P.M."/>
            <person name="Kang S."/>
            <person name="Shim W.B."/>
            <person name="Woloshuk C."/>
            <person name="Xie X."/>
            <person name="Xu J.R."/>
            <person name="Antoniw J."/>
            <person name="Baker S.E."/>
            <person name="Bluhm B.H."/>
            <person name="Breakspear A."/>
            <person name="Brown D.W."/>
            <person name="Butchko R.A."/>
            <person name="Chapman S."/>
            <person name="Coulson R."/>
            <person name="Coutinho P.M."/>
            <person name="Danchin E.G."/>
            <person name="Diener A."/>
            <person name="Gale L.R."/>
            <person name="Gardiner D.M."/>
            <person name="Goff S."/>
            <person name="Hammond-Kosack K.E."/>
            <person name="Hilburn K."/>
            <person name="Hua-Van A."/>
            <person name="Jonkers W."/>
            <person name="Kazan K."/>
            <person name="Kodira C.D."/>
            <person name="Koehrsen M."/>
            <person name="Kumar L."/>
            <person name="Lee Y.H."/>
            <person name="Li L."/>
            <person name="Manners J.M."/>
            <person name="Miranda-Saavedra D."/>
            <person name="Mukherjee M."/>
            <person name="Park G."/>
            <person name="Park J."/>
            <person name="Park S.Y."/>
            <person name="Proctor R.H."/>
            <person name="Regev A."/>
            <person name="Ruiz-Roldan M.C."/>
            <person name="Sain D."/>
            <person name="Sakthikumar S."/>
            <person name="Sykes S."/>
            <person name="Schwartz D.C."/>
            <person name="Turgeon B.G."/>
            <person name="Wapinski I."/>
            <person name="Yoder O."/>
            <person name="Young S."/>
            <person name="Zeng Q."/>
            <person name="Zhou S."/>
            <person name="Galagan J."/>
            <person name="Cuomo C.A."/>
            <person name="Kistler H.C."/>
            <person name="Rep M."/>
        </authorList>
    </citation>
    <scope>NUCLEOTIDE SEQUENCE [LARGE SCALE GENOMIC DNA]</scope>
    <source>
        <strain evidence="2">4287</strain>
    </source>
</reference>
<evidence type="ECO:0000256" key="1">
    <source>
        <dbReference type="SAM" id="MobiDB-lite"/>
    </source>
</evidence>
<evidence type="ECO:0000313" key="3">
    <source>
        <dbReference type="Proteomes" id="UP000009097"/>
    </source>
</evidence>
<protein>
    <submittedName>
        <fullName evidence="2">Uncharacterized protein</fullName>
    </submittedName>
</protein>
<dbReference type="GeneID" id="28958725"/>
<dbReference type="AlphaFoldDB" id="A0A0J9UCB2"/>
<dbReference type="EMBL" id="DS231696">
    <property type="protein sequence ID" value="KNA95690.1"/>
    <property type="molecule type" value="Genomic_DNA"/>
</dbReference>
<dbReference type="Proteomes" id="UP000009097">
    <property type="component" value="Unassembled WGS sequence"/>
</dbReference>
<accession>A0A0J9UCB2</accession>
<reference evidence="2" key="1">
    <citation type="submission" date="2007-04" db="EMBL/GenBank/DDBJ databases">
        <authorList>
            <consortium name="The Broad Institute Genome Sequencing Platform"/>
            <person name="Birren B."/>
            <person name="Lander E."/>
            <person name="Galagan J."/>
            <person name="Nusbaum C."/>
            <person name="Devon K."/>
            <person name="Ma L.-J."/>
            <person name="Jaffe D."/>
            <person name="Butler J."/>
            <person name="Alvarez P."/>
            <person name="Gnerre S."/>
            <person name="Grabherr M."/>
            <person name="Kleber M."/>
            <person name="Mauceli E."/>
            <person name="Brockman W."/>
            <person name="MacCallum I.A."/>
            <person name="Young S."/>
            <person name="LaButti K."/>
            <person name="DeCaprio D."/>
            <person name="Crawford M."/>
            <person name="Koehrsen M."/>
            <person name="Engels R."/>
            <person name="Montgomery P."/>
            <person name="Pearson M."/>
            <person name="Howarth C."/>
            <person name="Larson L."/>
            <person name="White J."/>
            <person name="O'Leary S."/>
            <person name="Kodira C."/>
            <person name="Zeng Q."/>
            <person name="Yandava C."/>
            <person name="Alvarado L."/>
            <person name="Kistler C."/>
            <person name="Shim W.-B."/>
            <person name="Kang S."/>
            <person name="Woloshuk C."/>
        </authorList>
    </citation>
    <scope>NUCLEOTIDE SEQUENCE</scope>
    <source>
        <strain evidence="2">4287</strain>
    </source>
</reference>
<gene>
    <name evidence="2" type="ORF">FOXG_18019</name>
</gene>
<name>A0A0J9UCB2_FUSO4</name>
<feature type="region of interest" description="Disordered" evidence="1">
    <location>
        <begin position="1"/>
        <end position="21"/>
    </location>
</feature>
<sequence length="45" mass="5088">MSQMQPERDAPPFPIPAEDPKADMNKTRLFSAFSGEIWNLTVILP</sequence>